<evidence type="ECO:0000256" key="6">
    <source>
        <dbReference type="SAM" id="MobiDB-lite"/>
    </source>
</evidence>
<dbReference type="InterPro" id="IPR001242">
    <property type="entry name" value="Condensation_dom"/>
</dbReference>
<dbReference type="PANTHER" id="PTHR45527">
    <property type="entry name" value="NONRIBOSOMAL PEPTIDE SYNTHETASE"/>
    <property type="match status" value="1"/>
</dbReference>
<dbReference type="Gene3D" id="3.30.559.10">
    <property type="entry name" value="Chloramphenicol acetyltransferase-like domain"/>
    <property type="match status" value="6"/>
</dbReference>
<comment type="cofactor">
    <cofactor evidence="1">
        <name>pantetheine 4'-phosphate</name>
        <dbReference type="ChEBI" id="CHEBI:47942"/>
    </cofactor>
</comment>
<dbReference type="Proteomes" id="UP001595839">
    <property type="component" value="Unassembled WGS sequence"/>
</dbReference>
<feature type="region of interest" description="Disordered" evidence="6">
    <location>
        <begin position="3902"/>
        <end position="3922"/>
    </location>
</feature>
<dbReference type="InterPro" id="IPR045851">
    <property type="entry name" value="AMP-bd_C_sf"/>
</dbReference>
<feature type="domain" description="Carrier" evidence="7">
    <location>
        <begin position="3615"/>
        <end position="3690"/>
    </location>
</feature>
<dbReference type="InterPro" id="IPR010060">
    <property type="entry name" value="NRPS_synth"/>
</dbReference>
<dbReference type="InterPro" id="IPR006162">
    <property type="entry name" value="Ppantetheine_attach_site"/>
</dbReference>
<dbReference type="Gene3D" id="1.10.1200.10">
    <property type="entry name" value="ACP-like"/>
    <property type="match status" value="6"/>
</dbReference>
<sequence>MSGNTRSGQEYWGRRFARQPREVALPVDLALPHGPAGPAPTDTRAWELTLPRPADHVLLAAQVALLHRYGGAAVQPADVAVARAGLPLRVAVDGDTTFAELCDRVAAEHEAAEAHRLPTADLLGLLAPEPGRGGALLCATGFGPAPWDEGGPLELALCVTETSEESVELRLTYRTDLFEAGTADRILGHYSTLLADALARPDTPVGELELLEETERERVLAEWNDTDHDVPARTWPEMFADQVAARPGEVALIHEDVRLTYAELHDRAARLAQALAARGAGPERVVAIAVPRSADLIVAEVAVLKSGAAYLPVDTDYPADRIAYMLADAEPVCVLTTTEIASELPPGTDLLVLDAPETEAELARHLPEDPAGDLTVAHAAYVIYTSGSTGRPKGVVLSHGGVAKLVATQRERFGIGTHSRVLQFASPSFDVAFWDLCLGLLSGGRLVVVPADRRVPGAPLADYANEHGITFMILPPALLAAMPDDVRLPPTATLLAGTERVSPELVGRYARGRMMFNAYGPTEATTNSTLGLCDPDTPAGTIVPIGVPDPGTRAYVLDNRLRPVPAGVVGELYLGGAGLARGYLGRPALTAERFVADPFGAPGERLYRTGDLVRWKADGRLEFHGRVDSQIKIRGFRIEPGEIESVLRAHPAVDQAAVVVREDRPGDRRLAAYVVPSLDVAAQGEDAVADWKDLHELLYSAAGSEGFEENFAGWNSMYDGLPIPLADLREWRDATVARIRELRPRRVLEIGVGSGLLLSRIAPDCDEYWGTDLSEEAVRALRAQVDGVPELADRVTLLARPAHELTGLPEGRFDTIVVNSVIQYFPSAEYLTDVLHSAAQLLAPGGSLFVGDVRNLRLLRTLSAAIESGRADADGDKDALRAAVDRAVAWEGELLVDPDYFAALDGFTADVRIKRGVHHNELTRYRYDVVLSPGTAAPAVTSQDLPWSALGTPEALSARLIDRPALLRVTGIPNARLAPDLAALGTLDDSSRSTAGSAGVDPEALHETAARHGFRAALTWSADAEDGSLDAVFVLGDATSAGPLHRPGQEQPGPLYRPGQDHPHANRPAPFRNVNALMAALRTHAAEFLPEYMVPAALVPLDRLPVTPSGKLDSAALPTPDYGLLSSGRAPRTERERLLCDLYARALRIPSVTIDDDFFALGGDSIVAIQLLVLARRAGLELTPRDVFKHRTAAQLATVARTATDPDDTTGTPWDAPTADELTALQGRDPLTIAEVLPLGPLQEGFFFHALVDGGEHDAYVVQQVIELAGPVEGDLLRRAAQRLLDRHAPLRACFRQLPDGRPAQLITTGLDVPWREVDLSAQETAVRAGLAEAVAADERALRFDLSRPPLLRCALVRFGEDRSRLVLTFHHIVADGWSLPVLHRELLALYGEEPAPLPEAAPYRAYLARVARADREAAREAWRTALAGIDEPTRLVETPAAGPIEAAQIRVELPERTTARLTARAREHGVTLGTVVQAAWGLLLAGLTDRQDVVFGTTVSGRDAAVDGIESMVGLFINTLPTRLSWAPADTLGAVLERLQREQSALLDHQHLGLAEIQRATGHAGGGELFDTLVVFENYPAEPNVTDPTGTVRLAGHAFHDTVHYPLALIVKPGRRLDLSLKHHADRLPADAVQTLADRLTLVLDALAEDTARTVAALDLLTPAERDAVHPQGEPHPVPATTLTAAIAAQTARTPDATAVVHEGTTLTYAELDARAEALARRLRARGAGPERFVAVAVPRSAELMVALLGVLKTGAAYLPVDLDYPADRIAYMLTDSGARTVVTTARDAVRLPEVDGLELLCVDDAYDAASTDEQSVPLTPDHPAYLIYTSGSTGRPKGVVVTHRAIGNRLAWMQGAYQLTAEDRVLQKTPASFDVSVWEFFWALCEGAAVVLAAPDGHRDPAYLARVIAEQRVTTLHFVPSMLEAFLASDEVTADPGWAASLRRVFSSGEGLPGHAAARWHALTGVPLHNLYGPTEAAVDVTHHTFLDGADDTTVPLGRPVWNTGLRVLDSRLRPVPDGVPGELYLTGVQLARGYHRRPALTADRFVADPFSTSGERMYRTGDLVRRRADGTLDYLGRTDRQVKLRGNRVELGEIEAALAAQPAVAQAAVTVREQRLVGYVVPVAGAPDAAGLRAALAAALPAAMVPDAFVVLDALPLTPSGKLDQAALPAPEAERAAVRRAPASERERLLTEIFTAVLGIEDAGPDDDFFLLGGDSISSIGVSSRARAAGLDLSPRDVFTHRTPAALAGAAPVISASAGPRASSSFALTDDERARVHALAAPAAVADVWPLAPLQEGLFFHSTFDAGHDTQDGAPVLDVYTVHETFDFAERLDTARLRAALRTLLARNPGLRAGFTSDGLSRPVQFIVEDPEVPLEEADLSGLPRAEQDARLAELTDAERNRRFDLTAPPLFRLLLVRLGAERGDRLVIGRHLILWDGWSAWLFLDELFDLYASAGDASALTAPGSYRDYLTWLEEQDDTDATTAWRTALSGLDEPTLLVPGADGLDPVIPEQLDVRLPAALGERLRETGRAHGLTLNTLLNAAWGLTLASATGRTDVVFGTTVAGRPSEVPDVERIIGLFLNTVPTRIAYDPAEPVLDLLKRVQGERLDLMPHEHLSLGVLQAETGHRKLFDTLFVLRNNDTEDRLAELRTRHGATAVANVDATHYPVNLVVTPGRRIQVTLTHRPDQVPADRAQIMLDRFALLLDRLTTDLSAPVGSLDPALPEERAALAGEWAASRVPDPEDTIADLLAAQAARTPDARALVLGERTLTYAELDADVNRMARLLLDRGAGPERVVALGLGRSIDMVVALFAVLRTGAAYLPLELDHPADRLSLMLADARPLLLLSTTAVSATLDGDLPRVLLDDPATRAELGALPAEPVHARFSLEHPAYVIYTSGSTGRPKGVVTPYRGLTNMQLNHQKEIFEPAIAAAGGRRLRIAHTVSFAFDMSWEELLWLVEGHEVHVCDEELRRDAEALTAYCEQHRVDVVNVTPTYARLLIEQGLLEGHVPPLVLLGGEAVPETVWAALRDTEGTYGYNLYGPTEYTINTLGGGTLDSETPTVGRPIRGTRAHILDAWLRPVPEGVPGELYIAGIGLARGYLDRPALTSERFVADPFGEPGERMYRTGDLVRRCADGNLDFLGRTDDQVKIRGYRIEPGEIETALSRHPLVAQAAVVVRDERLVGYVVPARGSEEERSAAEAAQVGEWQEIYSDEYEEIGTAVFTEQYDGWDSSYDGEPIPFEEMHEWREATLARIGSLHPRRVLEIGIGSGLLLSRLAPAAEAYWGTDFAAPVIRKIGEELRDRDPELAAKVELRCRPAEDLTGLPTGYFDTIVINSVIQYFPSIEYLTAVIDGAMELLVPGGALFVGDVRNLRLARTFHTEIQRARATDEADLERAVTRGLALEKELLVDPDYFTTLGHGVDLRTKRGHHHNELTRHRYDVVLYKGEPDTRLDTVPAAAWAGEADLQQRLTAGPLRVTGVPDGRTVEGGVDPESLHDLGARTGHQVFTTWSETTGTYDAVFTASDEPRLTGGLFRPGGGTAPYANEPTAAREASALVRRLREDLGCELPDYMVPAAFVTVDGLPMNANGKLDVNALPDAEPVVALGGGRGPRTPEEETLCRLFAEVLGLPEVGAEDGFFDLGGHSLLATRLVSRARTELGAELAIRDLFEAPTPARLAARVGGASPARAAVTPVADRPARIPLAAAQRRLLLVEQITGSGVAYNFPLVVRLRGDLDIEALRTALRDVAGRHEALRTVFPAHEYQWIVPAEEAYPALTVVDATEAGLPALIEAAQRRPFDLTTELPLRCEVFRLGADDHVVAVVLHHITTDEWSDRPFLADLTAAYDARRAGEAPAWAPLPVQYADYTLWQENLLAGPTGEAQLTYWADALRGLPDELPLPADRPRPAEPTGHGGKVRLELPTATGHALRDLSGATGTSMFMLFQAATAALLHRLGAGDDIPLGAPIAGRTDEALSDLVGFFVNTLVLRTDLSGDELTFRQLLGRVRESSLAAFAYQDLSFDRVVEALNPPRVAGRNPLFQVMLGYHHRPDGVPDVLGLATEWFDMDTGMAKFDLHFTFVDETDRVVLLLEYATDLFDHSTADRLAARAVRLLERIAAEPDGTIRDLDVLEDAERARVLTDWNATAHTVPEQTLPELFRAQAARTPDATALVFEAERLTYAELDARVEATARVLAGLGAGPERTVAVALPRSVDLVVALLATHRAGAAYLPLDPDYPADRLALMLEDARPVCVIRDALPTGPQAALPTSYDPLHPAYVIYTSGSTGRPKGVVVPHEGIVNRLLWMQDAYQLGADDRVLQKTPSSFDVSVWEFFWPLITGAGLVLARPEGHRDPAYLARLIREQDVTTVHFVPSMLQLFLEEPSAAGCTGLRRVMCSGEALPAALTRRFHEVLSAELHNLYGPTEASVDVTAIRIGPDATVVPIGRPVWNTRVYVLDAGLRPVPPGVAGELYLAGVQLARGYLGRPSLTAERFVADPYAKTPGGRMYRTGDLARWTADGTVEYLGRTDHQVKVRGFRVEPGEIEAVLAAHPSVAHATVVVRDERLVAYVTGGADSAALRAHAATILPDHMVPAAVVTLDALPLTPNGKLDRRALPAPDFGTTASDGTPPRTPREEILGALFADVLGLERIGADDDFFALGGHSLLAMRLVSRVRTALGADLGVRTVFEAPTVARLAARIGTSDAETRPALSDPRPRPTPLPLSSAQRRLWLLAQVDGASTAYNLPSAWRLTGALDPDALRSALNDVVARHAPLRTVFPSVDGMPYQRILEDVQVPLITAPFEELNAHAAHLFDLERELPLRATLFETGPDEHVLLLLLHHIATDEWSDRPLLADLGTAYAARAAGRAPDWAPLPASYADYTLWQRDLLDATEADLLAHWTDTLRGLPDELNLPTDRPRPAESTGRGGTAGFTVPPALARALRDLAREHGVSMFMVAQAAVAALLHRLGAGDDIPLGAPVSGRSDEALEDLVGFFVNSLVLRTDLSGDPTFAELLARVRSADLAAYDHQELPFERLVEAVNPERSLARHPLFQVMVVHLAGEGAGPALPGLDLRRESVGQDTAKFDLSFDFVERGESIEGWIEYSADLFDPATADLLARRTERLLQQIAADPGRRIGSLDVLHDDERARVLVDFNATDHAVPDLTLPELFRAQAARTPDATALVFEEQRLTYAELDARVEATARVLAGLSAGPERTVAVALPRSVDLVVALLATHRAGAAYLPLDPDYPADRLALMVEDARPVCVIRDALPTGPQAVLPTSYDPLHPAYVIYTSGSTGRPKGVVVPHEGIVNRLLWMQDAYQLGADDRVLQKTPSSFDVSVWEFFWPLITGATLVVAPPEVHKDAAALADLIQRARVTTAHFVPSMLRAFLDEPAAVRCTGLRRVMCSGEALPAPLTRRFHDVLSAELHNLYGPTEASVDVTAREVGPDATTVPIGRPVWNTRTYVLDAGLRPVPPGVAGELYLAGVQLAHGYLGRPSLTAERFVADPYAKTPGGRMYRTGDLARWSADGELEYLGRVDDQVKLRGFRIEPGEVEAVLAAHPSVAHATVVVRDERLVAYVTGGADSAALRAHAATILPDHMVPAAVVTLDALPLTPNGKLDRAALPAPDFAAEVTEARPRTPLEETLCALVADVLGLQRVGPDDDFFSLGGDSIVAMQLVARARAAGLAFSPRDVFRHKSAAGLAGVAAALTPDDGSDDPADLLAGLTDDERAELAGLPAGTEILPVSPLQAGLLFHAALDDGDEGPDVYTVQISYDLEGPLDAERLRAAAQRLLDRHENLRAGFRHLSSGRPVAVVPRTVAVPWRQVEHSAAEDWDRLLQQERRRFDTAEPPLLRLLLAKLGADRHRLVLSHQHLLLDGWSLPLLTAELWKLYEGRELPAPAPYRAQLRLLASREPAVSAAAWTEALDDLAEPTRLAPADPGRTALVPHTHTVELDPDHTATLDAFARAHGLTLNTLVQAAWGVLLGRLTGRDDVVFGATVAGRSPELPGAESMIGLFINTVPVRVRLRPEESAAALLARLQDEQSRLIDHQHLGLADIQRAAGLGELFDTLMVFESYPVADEPADGTGDAPRVAIREHADSTHYPFAWAVEPAERLRLTAEFRPDLFEAPAVRRITAALVTLLTTMAERPDRPVGALDLLEAADRRTVLETWNDNALPGGPDTVPALFAAQAAASPDAVAVTDSTTTWTFAELDARTDRLARALAARGAAPERFVALALPRTADHIAAILAVMKSGAAYLPLDPGLPPSRIQDMLADARPVLVLTDPATSLPATDVPVIGLTDLEGAPEAEPTPPGPDHPAYVIYTSGSTGRPKGVVVTQRGVANLFHSHRHDLHDLAKERTGRRHLRVGHAWSFSFDASWQPQLWLLDGHALHIADDETRRDPELLAAFVRDQGIDFIEVTPSVLAQMADSGLFTSDGGCPLAVVGFGGEAVPDALWTRLAALRDTEAFNLYGPTEATVDALVGRVRDSARPVVGRPVHNSRAYVLDSALRPVPPGATGELYLAGPGLARGYLGRPGQTAERFVADPFSTSGERMYRTGDLARWTEDGLLEFAGRADDQVKIRGYRVELAEIEAVLDTHPAVARSVVVAREHRPGVRQLVAYAEVPDGAADQAALRAHTAAALPEYMVPAAVVVLDRLPLLSNGKLDRANLPAPDFTSTGGGRAPENDTERALRDLFAEVLGLPEAAVGVDDDFLAFGGDSIVAMHLVARARTGGLRITPRQVFQLRTVAALAAVAVPLDDSERRRRHDDGTGTVPLTPIMHALRERGGPIAAYHQAALIRTPAGLDEPGLRTVLRAVADRHDMLRARLDRGTDGTDGTEWTLQVPAPQDTDVDSWLSTVDVRGADEAALRAAITAHAAPARDRLDPDAGAMVRAVWFDAGPDAPGRLLLLVHHLVVDGVSWRVLLPDLAGAWAAVSSGRTPEPAPVEVSFGRWSRLLAARAAEPARTDELPHWTAESAEGAGLPLARPLDAARDTVATTRYHSLTLPTEITGPLLSRVPAAFGVTVNDVLLTAFALAVADWRHRTLGADTAGGPVLVDLEGHGREEELAGNADLSRTVGWFTSVVPVRLDPGVPHPADALAGGPALDAALANIGRHLAALPASGIGHGLLRHLNPETGPGLSQLAEPQIEFNYMGRFGHAEAADWSYAPEEDAADLDADPGMPMSHALTLNALTEDRPDGPLLNAHWAYAAGLLTQEAVDDLGRTWFRALQALVRRADTRHDHH</sequence>
<dbReference type="InterPro" id="IPR000873">
    <property type="entry name" value="AMP-dep_synth/lig_dom"/>
</dbReference>
<dbReference type="PROSITE" id="PS00012">
    <property type="entry name" value="PHOSPHOPANTETHEINE"/>
    <property type="match status" value="6"/>
</dbReference>
<evidence type="ECO:0000256" key="2">
    <source>
        <dbReference type="ARBA" id="ARBA00022450"/>
    </source>
</evidence>
<feature type="region of interest" description="Disordered" evidence="6">
    <location>
        <begin position="4615"/>
        <end position="4635"/>
    </location>
</feature>
<evidence type="ECO:0000313" key="8">
    <source>
        <dbReference type="EMBL" id="MFC4500225.1"/>
    </source>
</evidence>
<dbReference type="NCBIfam" id="NF003417">
    <property type="entry name" value="PRK04813.1"/>
    <property type="match status" value="8"/>
</dbReference>
<name>A0ABV9ANE9_9ACTN</name>
<dbReference type="CDD" id="cd05930">
    <property type="entry name" value="A_NRPS"/>
    <property type="match status" value="2"/>
</dbReference>
<gene>
    <name evidence="8" type="ORF">ACFPIH_11865</name>
</gene>
<dbReference type="InterPro" id="IPR029063">
    <property type="entry name" value="SAM-dependent_MTases_sf"/>
</dbReference>
<feature type="domain" description="Carrier" evidence="7">
    <location>
        <begin position="1130"/>
        <end position="1204"/>
    </location>
</feature>
<evidence type="ECO:0000256" key="5">
    <source>
        <dbReference type="ARBA" id="ARBA00023194"/>
    </source>
</evidence>
<dbReference type="NCBIfam" id="TIGR01733">
    <property type="entry name" value="AA-adenyl-dom"/>
    <property type="match status" value="6"/>
</dbReference>
<dbReference type="SUPFAM" id="SSF52777">
    <property type="entry name" value="CoA-dependent acyltransferases"/>
    <property type="match status" value="13"/>
</dbReference>
<dbReference type="Pfam" id="PF00550">
    <property type="entry name" value="PP-binding"/>
    <property type="match status" value="6"/>
</dbReference>
<feature type="domain" description="Carrier" evidence="7">
    <location>
        <begin position="4631"/>
        <end position="4706"/>
    </location>
</feature>
<dbReference type="CDD" id="cd19543">
    <property type="entry name" value="DCL_NRPS"/>
    <property type="match status" value="3"/>
</dbReference>
<evidence type="ECO:0000313" key="9">
    <source>
        <dbReference type="Proteomes" id="UP001595839"/>
    </source>
</evidence>
<dbReference type="SMART" id="SM00823">
    <property type="entry name" value="PKS_PP"/>
    <property type="match status" value="6"/>
</dbReference>
<dbReference type="Gene3D" id="3.40.50.150">
    <property type="entry name" value="Vaccinia Virus protein VP39"/>
    <property type="match status" value="2"/>
</dbReference>
<dbReference type="Pfam" id="PF13193">
    <property type="entry name" value="AMP-binding_C"/>
    <property type="match status" value="6"/>
</dbReference>
<dbReference type="NCBIfam" id="TIGR01720">
    <property type="entry name" value="NRPS-para261"/>
    <property type="match status" value="1"/>
</dbReference>
<dbReference type="Pfam" id="PF08242">
    <property type="entry name" value="Methyltransf_12"/>
    <property type="match status" value="2"/>
</dbReference>
<dbReference type="Gene3D" id="2.30.38.10">
    <property type="entry name" value="Luciferase, Domain 3"/>
    <property type="match status" value="4"/>
</dbReference>
<dbReference type="PROSITE" id="PS00455">
    <property type="entry name" value="AMP_BINDING"/>
    <property type="match status" value="6"/>
</dbReference>
<proteinExistence type="predicted"/>
<dbReference type="PROSITE" id="PS50075">
    <property type="entry name" value="CARRIER"/>
    <property type="match status" value="6"/>
</dbReference>
<protein>
    <submittedName>
        <fullName evidence="8">Non-ribosomal peptide synthase/polyketide synthase</fullName>
    </submittedName>
</protein>
<dbReference type="InterPro" id="IPR023213">
    <property type="entry name" value="CAT-like_dom_sf"/>
</dbReference>
<dbReference type="RefSeq" id="WP_381174134.1">
    <property type="nucleotide sequence ID" value="NZ_JBHSFK010000006.1"/>
</dbReference>
<evidence type="ECO:0000259" key="7">
    <source>
        <dbReference type="PROSITE" id="PS50075"/>
    </source>
</evidence>
<evidence type="ECO:0000256" key="1">
    <source>
        <dbReference type="ARBA" id="ARBA00001957"/>
    </source>
</evidence>
<dbReference type="CDD" id="cd02440">
    <property type="entry name" value="AdoMet_MTases"/>
    <property type="match status" value="2"/>
</dbReference>
<dbReference type="Gene3D" id="3.40.50.12780">
    <property type="entry name" value="N-terminal domain of ligase-like"/>
    <property type="match status" value="2"/>
</dbReference>
<keyword evidence="5" id="KW-0045">Antibiotic biosynthesis</keyword>
<dbReference type="Pfam" id="PF00501">
    <property type="entry name" value="AMP-binding"/>
    <property type="match status" value="6"/>
</dbReference>
<dbReference type="InterPro" id="IPR020806">
    <property type="entry name" value="PKS_PP-bd"/>
</dbReference>
<keyword evidence="3" id="KW-0597">Phosphoprotein</keyword>
<dbReference type="InterPro" id="IPR025110">
    <property type="entry name" value="AMP-bd_C"/>
</dbReference>
<evidence type="ECO:0000256" key="4">
    <source>
        <dbReference type="ARBA" id="ARBA00022737"/>
    </source>
</evidence>
<dbReference type="InterPro" id="IPR036736">
    <property type="entry name" value="ACP-like_sf"/>
</dbReference>
<dbReference type="Gene3D" id="3.30.559.30">
    <property type="entry name" value="Nonribosomal peptide synthetase, condensation domain"/>
    <property type="match status" value="7"/>
</dbReference>
<dbReference type="InterPro" id="IPR042099">
    <property type="entry name" value="ANL_N_sf"/>
</dbReference>
<keyword evidence="4" id="KW-0677">Repeat</keyword>
<dbReference type="EMBL" id="JBHSFK010000006">
    <property type="protein sequence ID" value="MFC4500225.1"/>
    <property type="molecule type" value="Genomic_DNA"/>
</dbReference>
<accession>A0ABV9ANE9</accession>
<organism evidence="8 9">
    <name type="scientific">Streptomyces vulcanius</name>
    <dbReference type="NCBI Taxonomy" id="1441876"/>
    <lineage>
        <taxon>Bacteria</taxon>
        <taxon>Bacillati</taxon>
        <taxon>Actinomycetota</taxon>
        <taxon>Actinomycetes</taxon>
        <taxon>Kitasatosporales</taxon>
        <taxon>Streptomycetaceae</taxon>
        <taxon>Streptomyces</taxon>
    </lineage>
</organism>
<feature type="domain" description="Carrier" evidence="7">
    <location>
        <begin position="6689"/>
        <end position="6765"/>
    </location>
</feature>
<comment type="caution">
    <text evidence="8">The sequence shown here is derived from an EMBL/GenBank/DDBJ whole genome shotgun (WGS) entry which is preliminary data.</text>
</comment>
<feature type="region of interest" description="Disordered" evidence="6">
    <location>
        <begin position="4912"/>
        <end position="4934"/>
    </location>
</feature>
<dbReference type="PANTHER" id="PTHR45527:SF1">
    <property type="entry name" value="FATTY ACID SYNTHASE"/>
    <property type="match status" value="1"/>
</dbReference>
<dbReference type="CDD" id="cd19540">
    <property type="entry name" value="LCL_NRPS-like"/>
    <property type="match status" value="2"/>
</dbReference>
<dbReference type="InterPro" id="IPR013217">
    <property type="entry name" value="Methyltransf_12"/>
</dbReference>
<dbReference type="Gene3D" id="3.30.300.30">
    <property type="match status" value="8"/>
</dbReference>
<reference evidence="9" key="1">
    <citation type="journal article" date="2019" name="Int. J. Syst. Evol. Microbiol.">
        <title>The Global Catalogue of Microorganisms (GCM) 10K type strain sequencing project: providing services to taxonomists for standard genome sequencing and annotation.</title>
        <authorList>
            <consortium name="The Broad Institute Genomics Platform"/>
            <consortium name="The Broad Institute Genome Sequencing Center for Infectious Disease"/>
            <person name="Wu L."/>
            <person name="Ma J."/>
        </authorList>
    </citation>
    <scope>NUCLEOTIDE SEQUENCE [LARGE SCALE GENOMIC DNA]</scope>
    <source>
        <strain evidence="9">CGMCC 4.7177</strain>
    </source>
</reference>
<dbReference type="SUPFAM" id="SSF53335">
    <property type="entry name" value="S-adenosyl-L-methionine-dependent methyltransferases"/>
    <property type="match status" value="2"/>
</dbReference>
<dbReference type="SUPFAM" id="SSF56801">
    <property type="entry name" value="Acetyl-CoA synthetase-like"/>
    <property type="match status" value="6"/>
</dbReference>
<keyword evidence="9" id="KW-1185">Reference proteome</keyword>
<keyword evidence="2" id="KW-0596">Phosphopantetheine</keyword>
<dbReference type="SUPFAM" id="SSF47336">
    <property type="entry name" value="ACP-like"/>
    <property type="match status" value="6"/>
</dbReference>
<evidence type="ECO:0000256" key="3">
    <source>
        <dbReference type="ARBA" id="ARBA00022553"/>
    </source>
</evidence>
<dbReference type="Gene3D" id="3.40.50.980">
    <property type="match status" value="8"/>
</dbReference>
<dbReference type="InterPro" id="IPR009081">
    <property type="entry name" value="PP-bd_ACP"/>
</dbReference>
<dbReference type="CDD" id="cd17646">
    <property type="entry name" value="A_NRPS_AB3403-like"/>
    <property type="match status" value="3"/>
</dbReference>
<dbReference type="NCBIfam" id="NF004282">
    <property type="entry name" value="PRK05691.1"/>
    <property type="match status" value="14"/>
</dbReference>
<dbReference type="InterPro" id="IPR020845">
    <property type="entry name" value="AMP-binding_CS"/>
</dbReference>
<feature type="domain" description="Carrier" evidence="7">
    <location>
        <begin position="2184"/>
        <end position="2258"/>
    </location>
</feature>
<dbReference type="InterPro" id="IPR010071">
    <property type="entry name" value="AA_adenyl_dom"/>
</dbReference>
<dbReference type="Pfam" id="PF00668">
    <property type="entry name" value="Condensation"/>
    <property type="match status" value="6"/>
</dbReference>
<feature type="domain" description="Carrier" evidence="7">
    <location>
        <begin position="5640"/>
        <end position="5714"/>
    </location>
</feature>